<reference evidence="7" key="1">
    <citation type="journal article" date="2019" name="Nat. Commun.">
        <title>Genome-wide association mapping of date palm fruit traits.</title>
        <authorList>
            <person name="Hazzouri K.M."/>
            <person name="Gros-Balthazard M."/>
            <person name="Flowers J.M."/>
            <person name="Copetti D."/>
            <person name="Lemansour A."/>
            <person name="Lebrun M."/>
            <person name="Masmoudi K."/>
            <person name="Ferrand S."/>
            <person name="Dhar M.I."/>
            <person name="Fresquez Z.A."/>
            <person name="Rosas U."/>
            <person name="Zhang J."/>
            <person name="Talag J."/>
            <person name="Lee S."/>
            <person name="Kudrna D."/>
            <person name="Powell R.F."/>
            <person name="Leitch I.J."/>
            <person name="Krueger R.R."/>
            <person name="Wing R.A."/>
            <person name="Amiri K.M.A."/>
            <person name="Purugganan M.D."/>
        </authorList>
    </citation>
    <scope>NUCLEOTIDE SEQUENCE [LARGE SCALE GENOMIC DNA]</scope>
    <source>
        <strain evidence="7">cv. Khalas</strain>
    </source>
</reference>
<evidence type="ECO:0000313" key="7">
    <source>
        <dbReference type="Proteomes" id="UP000228380"/>
    </source>
</evidence>
<dbReference type="Gene3D" id="3.40.50.150">
    <property type="entry name" value="Vaccinia Virus protein VP39"/>
    <property type="match status" value="1"/>
</dbReference>
<dbReference type="OrthoDB" id="2410195at2759"/>
<evidence type="ECO:0000256" key="2">
    <source>
        <dbReference type="ARBA" id="ARBA00022679"/>
    </source>
</evidence>
<dbReference type="Pfam" id="PF00891">
    <property type="entry name" value="Methyltransf_2"/>
    <property type="match status" value="1"/>
</dbReference>
<dbReference type="RefSeq" id="XP_008788394.2">
    <property type="nucleotide sequence ID" value="XM_008790172.4"/>
</dbReference>
<keyword evidence="3" id="KW-0949">S-adenosyl-L-methionine</keyword>
<feature type="domain" description="O-methyltransferase dimerisation" evidence="6">
    <location>
        <begin position="27"/>
        <end position="118"/>
    </location>
</feature>
<dbReference type="GO" id="GO:0032259">
    <property type="term" value="P:methylation"/>
    <property type="evidence" value="ECO:0007669"/>
    <property type="project" value="UniProtKB-KW"/>
</dbReference>
<gene>
    <name evidence="8" type="primary">LOC103706155</name>
</gene>
<dbReference type="InterPro" id="IPR001077">
    <property type="entry name" value="COMT_C"/>
</dbReference>
<keyword evidence="1" id="KW-0489">Methyltransferase</keyword>
<dbReference type="PIRSF" id="PIRSF005739">
    <property type="entry name" value="O-mtase"/>
    <property type="match status" value="1"/>
</dbReference>
<organism evidence="7 8">
    <name type="scientific">Phoenix dactylifera</name>
    <name type="common">Date palm</name>
    <dbReference type="NCBI Taxonomy" id="42345"/>
    <lineage>
        <taxon>Eukaryota</taxon>
        <taxon>Viridiplantae</taxon>
        <taxon>Streptophyta</taxon>
        <taxon>Embryophyta</taxon>
        <taxon>Tracheophyta</taxon>
        <taxon>Spermatophyta</taxon>
        <taxon>Magnoliopsida</taxon>
        <taxon>Liliopsida</taxon>
        <taxon>Arecaceae</taxon>
        <taxon>Coryphoideae</taxon>
        <taxon>Phoeniceae</taxon>
        <taxon>Phoenix</taxon>
    </lineage>
</organism>
<dbReference type="InterPro" id="IPR036388">
    <property type="entry name" value="WH-like_DNA-bd_sf"/>
</dbReference>
<evidence type="ECO:0000256" key="4">
    <source>
        <dbReference type="PIRSR" id="PIRSR005739-1"/>
    </source>
</evidence>
<accession>A0A8B7BZ70</accession>
<dbReference type="GO" id="GO:0008171">
    <property type="term" value="F:O-methyltransferase activity"/>
    <property type="evidence" value="ECO:0007669"/>
    <property type="project" value="InterPro"/>
</dbReference>
<dbReference type="PROSITE" id="PS51683">
    <property type="entry name" value="SAM_OMT_II"/>
    <property type="match status" value="1"/>
</dbReference>
<dbReference type="GeneID" id="103706155"/>
<feature type="active site" description="Proton acceptor" evidence="4">
    <location>
        <position position="274"/>
    </location>
</feature>
<dbReference type="PANTHER" id="PTHR11746">
    <property type="entry name" value="O-METHYLTRANSFERASE"/>
    <property type="match status" value="1"/>
</dbReference>
<evidence type="ECO:0000259" key="6">
    <source>
        <dbReference type="Pfam" id="PF08100"/>
    </source>
</evidence>
<proteinExistence type="predicted"/>
<dbReference type="CDD" id="cd02440">
    <property type="entry name" value="AdoMet_MTases"/>
    <property type="match status" value="1"/>
</dbReference>
<reference evidence="8" key="2">
    <citation type="submission" date="2025-08" db="UniProtKB">
        <authorList>
            <consortium name="RefSeq"/>
        </authorList>
    </citation>
    <scope>IDENTIFICATION</scope>
    <source>
        <tissue evidence="8">Young leaves</tissue>
    </source>
</reference>
<dbReference type="Gene3D" id="1.10.10.10">
    <property type="entry name" value="Winged helix-like DNA-binding domain superfamily/Winged helix DNA-binding domain"/>
    <property type="match status" value="1"/>
</dbReference>
<dbReference type="Proteomes" id="UP000228380">
    <property type="component" value="Chromosome 2"/>
</dbReference>
<evidence type="ECO:0000259" key="5">
    <source>
        <dbReference type="Pfam" id="PF00891"/>
    </source>
</evidence>
<sequence>MSTASVMESLDGECQSLELLKAQALGWNHIFSFINSMSLKCAVELGIADIIHAHGKPISLLELATKLFIPPIRNDDLRRLMRLLVFSGFFARKRDGNSQDHDDEELYIPTTASALLVKEKDANISSFLLLMLDQMFLNPWHHLSSWFKQDKVSAATPFEAAHKRGIWEAISQSPGFNSFFNEGMASDARFVAKLVVEECAEVFRGLRSLVDVGGGTGAMARAIAEAYPQVKCTVLELPYVVASSEASETVQFVAGDMFQYVPPADAVLLKWILHDWGDEECVKILKRCKEAVPSKEEGGKVIIIEMVVDFDIGRPELVETQLLFDMHMMVHTAGKQRNEGEWRKIFTDAGFTDYKIIPALGLRSVIEVYH</sequence>
<dbReference type="SUPFAM" id="SSF46785">
    <property type="entry name" value="Winged helix' DNA-binding domain"/>
    <property type="match status" value="1"/>
</dbReference>
<dbReference type="FunFam" id="3.40.50.150:FF:000057">
    <property type="entry name" value="O-methyltransferase ZRP4"/>
    <property type="match status" value="1"/>
</dbReference>
<dbReference type="GO" id="GO:0008757">
    <property type="term" value="F:S-adenosylmethionine-dependent methyltransferase activity"/>
    <property type="evidence" value="ECO:0007669"/>
    <property type="project" value="UniProtKB-ARBA"/>
</dbReference>
<dbReference type="InterPro" id="IPR012967">
    <property type="entry name" value="COMT_dimerisation"/>
</dbReference>
<dbReference type="GO" id="GO:0046983">
    <property type="term" value="F:protein dimerization activity"/>
    <property type="evidence" value="ECO:0007669"/>
    <property type="project" value="InterPro"/>
</dbReference>
<evidence type="ECO:0000256" key="1">
    <source>
        <dbReference type="ARBA" id="ARBA00022603"/>
    </source>
</evidence>
<dbReference type="FunFam" id="1.10.10.10:FF:000213">
    <property type="entry name" value="Coniferyl alcohol 9-O-methyltransferase"/>
    <property type="match status" value="1"/>
</dbReference>
<dbReference type="InterPro" id="IPR029063">
    <property type="entry name" value="SAM-dependent_MTases_sf"/>
</dbReference>
<dbReference type="Pfam" id="PF08100">
    <property type="entry name" value="Dimerisation"/>
    <property type="match status" value="1"/>
</dbReference>
<dbReference type="InterPro" id="IPR016461">
    <property type="entry name" value="COMT-like"/>
</dbReference>
<feature type="domain" description="O-methyltransferase C-terminal" evidence="5">
    <location>
        <begin position="140"/>
        <end position="351"/>
    </location>
</feature>
<name>A0A8B7BZ70_PHODC</name>
<dbReference type="SUPFAM" id="SSF53335">
    <property type="entry name" value="S-adenosyl-L-methionine-dependent methyltransferases"/>
    <property type="match status" value="1"/>
</dbReference>
<evidence type="ECO:0000313" key="8">
    <source>
        <dbReference type="RefSeq" id="XP_008788394.2"/>
    </source>
</evidence>
<dbReference type="AlphaFoldDB" id="A0A8B7BZ70"/>
<keyword evidence="2" id="KW-0808">Transferase</keyword>
<protein>
    <submittedName>
        <fullName evidence="8">Trans-resveratrol di-O-methyltransferase-like</fullName>
    </submittedName>
</protein>
<dbReference type="KEGG" id="pda:103706155"/>
<keyword evidence="7" id="KW-1185">Reference proteome</keyword>
<dbReference type="InterPro" id="IPR036390">
    <property type="entry name" value="WH_DNA-bd_sf"/>
</dbReference>
<evidence type="ECO:0000256" key="3">
    <source>
        <dbReference type="ARBA" id="ARBA00022691"/>
    </source>
</evidence>